<gene>
    <name evidence="1" type="ORF">BSTOLATCC_MIC17528</name>
</gene>
<reference evidence="1" key="1">
    <citation type="submission" date="2021-09" db="EMBL/GenBank/DDBJ databases">
        <authorList>
            <consortium name="AG Swart"/>
            <person name="Singh M."/>
            <person name="Singh A."/>
            <person name="Seah K."/>
            <person name="Emmerich C."/>
        </authorList>
    </citation>
    <scope>NUCLEOTIDE SEQUENCE</scope>
    <source>
        <strain evidence="1">ATCC30299</strain>
    </source>
</reference>
<protein>
    <submittedName>
        <fullName evidence="1">Uncharacterized protein</fullName>
    </submittedName>
</protein>
<name>A0AAU9IPZ5_9CILI</name>
<dbReference type="Proteomes" id="UP001162131">
    <property type="component" value="Unassembled WGS sequence"/>
</dbReference>
<dbReference type="AlphaFoldDB" id="A0AAU9IPZ5"/>
<proteinExistence type="predicted"/>
<comment type="caution">
    <text evidence="1">The sequence shown here is derived from an EMBL/GenBank/DDBJ whole genome shotgun (WGS) entry which is preliminary data.</text>
</comment>
<evidence type="ECO:0000313" key="2">
    <source>
        <dbReference type="Proteomes" id="UP001162131"/>
    </source>
</evidence>
<evidence type="ECO:0000313" key="1">
    <source>
        <dbReference type="EMBL" id="CAG9316896.1"/>
    </source>
</evidence>
<organism evidence="1 2">
    <name type="scientific">Blepharisma stoltei</name>
    <dbReference type="NCBI Taxonomy" id="1481888"/>
    <lineage>
        <taxon>Eukaryota</taxon>
        <taxon>Sar</taxon>
        <taxon>Alveolata</taxon>
        <taxon>Ciliophora</taxon>
        <taxon>Postciliodesmatophora</taxon>
        <taxon>Heterotrichea</taxon>
        <taxon>Heterotrichida</taxon>
        <taxon>Blepharismidae</taxon>
        <taxon>Blepharisma</taxon>
    </lineage>
</organism>
<keyword evidence="2" id="KW-1185">Reference proteome</keyword>
<accession>A0AAU9IPZ5</accession>
<dbReference type="EMBL" id="CAJZBQ010000017">
    <property type="protein sequence ID" value="CAG9316896.1"/>
    <property type="molecule type" value="Genomic_DNA"/>
</dbReference>
<sequence length="157" mass="17973">MSSLENLNPIQIIQYLLDGFDCGLNSVQIGLAKTMEALKVPANKIDEVLAALKSKIEINTESSSRIFTELLMKEVFSEYSSAEEEINKSSSIDKNLVDEARMLHMQLYNEKYKNLKLKQDIQVADMHVEELRIITQDWPDEQQLNEVEDQLLAVLNN</sequence>